<dbReference type="HOGENOM" id="CLU_000288_7_18_1"/>
<dbReference type="PROSITE" id="PS00108">
    <property type="entry name" value="PROTEIN_KINASE_ST"/>
    <property type="match status" value="1"/>
</dbReference>
<proteinExistence type="predicted"/>
<dbReference type="SUPFAM" id="SSF56112">
    <property type="entry name" value="Protein kinase-like (PK-like)"/>
    <property type="match status" value="1"/>
</dbReference>
<dbReference type="InterPro" id="IPR011009">
    <property type="entry name" value="Kinase-like_dom_sf"/>
</dbReference>
<protein>
    <submittedName>
        <fullName evidence="2">Tyrosine kinase catalytic domain protein</fullName>
    </submittedName>
</protein>
<dbReference type="EMBL" id="AZST01002278">
    <property type="protein sequence ID" value="KEP45084.1"/>
    <property type="molecule type" value="Genomic_DNA"/>
</dbReference>
<keyword evidence="2" id="KW-0808">Transferase</keyword>
<dbReference type="GO" id="GO:0005524">
    <property type="term" value="F:ATP binding"/>
    <property type="evidence" value="ECO:0007669"/>
    <property type="project" value="InterPro"/>
</dbReference>
<comment type="caution">
    <text evidence="2">The sequence shown here is derived from an EMBL/GenBank/DDBJ whole genome shotgun (WGS) entry which is preliminary data.</text>
</comment>
<dbReference type="InterPro" id="IPR008271">
    <property type="entry name" value="Ser/Thr_kinase_AS"/>
</dbReference>
<dbReference type="OrthoDB" id="26722at2759"/>
<dbReference type="InterPro" id="IPR001245">
    <property type="entry name" value="Ser-Thr/Tyr_kinase_cat_dom"/>
</dbReference>
<dbReference type="InterPro" id="IPR050167">
    <property type="entry name" value="Ser_Thr_protein_kinase"/>
</dbReference>
<dbReference type="Gene3D" id="1.10.510.10">
    <property type="entry name" value="Transferase(Phosphotransferase) domain 1"/>
    <property type="match status" value="1"/>
</dbReference>
<dbReference type="AlphaFoldDB" id="A0A074RE55"/>
<dbReference type="Pfam" id="PF07714">
    <property type="entry name" value="PK_Tyr_Ser-Thr"/>
    <property type="match status" value="1"/>
</dbReference>
<name>A0A074RE55_9AGAM</name>
<evidence type="ECO:0000313" key="3">
    <source>
        <dbReference type="Proteomes" id="UP000027456"/>
    </source>
</evidence>
<sequence length="221" mass="24870">MKHRNIHRLMGVIMFKDQYLGMVSEWMENGNLREYLRTHPDAHRYQLCIDVASGLEYMHARNMVHGDVKALNVLVSPEGIAMLSDFDFSVMSEASGLMFTASSNSRSGSIRWVAPEMLAEDAPIRTKESDVYALGMTMLEVFTGELPYPQCRMDSSVITKVMRGTLPTRPTDRFKNDEQGNFAWALLLKCWSRDVSERPSAGQVVKALQSHISASSSTQQS</sequence>
<dbReference type="SMART" id="SM00220">
    <property type="entry name" value="S_TKc"/>
    <property type="match status" value="1"/>
</dbReference>
<dbReference type="GO" id="GO:0005737">
    <property type="term" value="C:cytoplasm"/>
    <property type="evidence" value="ECO:0007669"/>
    <property type="project" value="TreeGrafter"/>
</dbReference>
<dbReference type="GO" id="GO:0004672">
    <property type="term" value="F:protein kinase activity"/>
    <property type="evidence" value="ECO:0007669"/>
    <property type="project" value="InterPro"/>
</dbReference>
<gene>
    <name evidence="2" type="ORF">V565_320890</name>
</gene>
<dbReference type="GO" id="GO:0007165">
    <property type="term" value="P:signal transduction"/>
    <property type="evidence" value="ECO:0007669"/>
    <property type="project" value="TreeGrafter"/>
</dbReference>
<accession>A0A074RE55</accession>
<dbReference type="Proteomes" id="UP000027456">
    <property type="component" value="Unassembled WGS sequence"/>
</dbReference>
<organism evidence="2 3">
    <name type="scientific">Rhizoctonia solani 123E</name>
    <dbReference type="NCBI Taxonomy" id="1423351"/>
    <lineage>
        <taxon>Eukaryota</taxon>
        <taxon>Fungi</taxon>
        <taxon>Dikarya</taxon>
        <taxon>Basidiomycota</taxon>
        <taxon>Agaricomycotina</taxon>
        <taxon>Agaricomycetes</taxon>
        <taxon>Cantharellales</taxon>
        <taxon>Ceratobasidiaceae</taxon>
        <taxon>Rhizoctonia</taxon>
    </lineage>
</organism>
<feature type="domain" description="Protein kinase" evidence="1">
    <location>
        <begin position="1"/>
        <end position="214"/>
    </location>
</feature>
<keyword evidence="2" id="KW-0418">Kinase</keyword>
<dbReference type="PIRSF" id="PIRSF000654">
    <property type="entry name" value="Integrin-linked_kinase"/>
    <property type="match status" value="1"/>
</dbReference>
<keyword evidence="3" id="KW-1185">Reference proteome</keyword>
<dbReference type="InterPro" id="IPR000719">
    <property type="entry name" value="Prot_kinase_dom"/>
</dbReference>
<dbReference type="STRING" id="1423351.A0A074RE55"/>
<dbReference type="PROSITE" id="PS50011">
    <property type="entry name" value="PROTEIN_KINASE_DOM"/>
    <property type="match status" value="1"/>
</dbReference>
<dbReference type="PANTHER" id="PTHR23257">
    <property type="entry name" value="SERINE-THREONINE PROTEIN KINASE"/>
    <property type="match status" value="1"/>
</dbReference>
<evidence type="ECO:0000259" key="1">
    <source>
        <dbReference type="PROSITE" id="PS50011"/>
    </source>
</evidence>
<evidence type="ECO:0000313" key="2">
    <source>
        <dbReference type="EMBL" id="KEP45084.1"/>
    </source>
</evidence>
<dbReference type="PRINTS" id="PR00109">
    <property type="entry name" value="TYRKINASE"/>
</dbReference>
<reference evidence="2 3" key="1">
    <citation type="submission" date="2013-12" db="EMBL/GenBank/DDBJ databases">
        <authorList>
            <person name="Cubeta M."/>
            <person name="Pakala S."/>
            <person name="Fedorova N."/>
            <person name="Thomas E."/>
            <person name="Dean R."/>
            <person name="Jabaji S."/>
            <person name="Neate S."/>
            <person name="Toda T."/>
            <person name="Tavantzis S."/>
            <person name="Vilgalys R."/>
            <person name="Bharathan N."/>
            <person name="Pakala S."/>
            <person name="Losada L.S."/>
            <person name="Zafar N."/>
            <person name="Nierman W."/>
        </authorList>
    </citation>
    <scope>NUCLEOTIDE SEQUENCE [LARGE SCALE GENOMIC DNA]</scope>
    <source>
        <strain evidence="2 3">123E</strain>
    </source>
</reference>